<reference evidence="6" key="1">
    <citation type="submission" date="2018-06" db="EMBL/GenBank/DDBJ databases">
        <authorList>
            <person name="Zhirakovskaya E."/>
        </authorList>
    </citation>
    <scope>NUCLEOTIDE SEQUENCE</scope>
</reference>
<accession>A0A3B0TBZ3</accession>
<keyword evidence="3" id="KW-0408">Iron</keyword>
<dbReference type="GO" id="GO:0009055">
    <property type="term" value="F:electron transfer activity"/>
    <property type="evidence" value="ECO:0007669"/>
    <property type="project" value="InterPro"/>
</dbReference>
<evidence type="ECO:0000313" key="6">
    <source>
        <dbReference type="EMBL" id="VAW04526.1"/>
    </source>
</evidence>
<sequence>RYVTWKRLIRGVTAVWISALVFSVGLPLLDTTDRDPTLLADTARTYEAGSAAAIGRNLYIAQGCAECHSQEVRPVGTDVGLGTVSIAGDYAYEDPVLRGTIRFGPDLMHVAGREGFTPDAIAPHLQDPRDARSWSNMPSYSYLSQSDLDALTIYIQTLR</sequence>
<keyword evidence="2" id="KW-0479">Metal-binding</keyword>
<keyword evidence="4" id="KW-0472">Membrane</keyword>
<keyword evidence="1" id="KW-0349">Heme</keyword>
<feature type="non-terminal residue" evidence="6">
    <location>
        <position position="1"/>
    </location>
</feature>
<protein>
    <recommendedName>
        <fullName evidence="5">Cytochrome c domain-containing protein</fullName>
    </recommendedName>
</protein>
<feature type="domain" description="Cytochrome c" evidence="5">
    <location>
        <begin position="50"/>
        <end position="159"/>
    </location>
</feature>
<dbReference type="InterPro" id="IPR003468">
    <property type="entry name" value="Cyt_c_oxidase_monohaem-su/FixO"/>
</dbReference>
<evidence type="ECO:0000259" key="5">
    <source>
        <dbReference type="PROSITE" id="PS51007"/>
    </source>
</evidence>
<dbReference type="Gene3D" id="1.10.760.10">
    <property type="entry name" value="Cytochrome c-like domain"/>
    <property type="match status" value="1"/>
</dbReference>
<evidence type="ECO:0000256" key="4">
    <source>
        <dbReference type="SAM" id="Phobius"/>
    </source>
</evidence>
<feature type="transmembrane region" description="Helical" evidence="4">
    <location>
        <begin position="12"/>
        <end position="29"/>
    </location>
</feature>
<dbReference type="InterPro" id="IPR009056">
    <property type="entry name" value="Cyt_c-like_dom"/>
</dbReference>
<dbReference type="SUPFAM" id="SSF46626">
    <property type="entry name" value="Cytochrome c"/>
    <property type="match status" value="1"/>
</dbReference>
<proteinExistence type="predicted"/>
<gene>
    <name evidence="6" type="ORF">MNBD_ACTINO01-2165</name>
</gene>
<dbReference type="Pfam" id="PF02433">
    <property type="entry name" value="FixO"/>
    <property type="match status" value="1"/>
</dbReference>
<dbReference type="InterPro" id="IPR036909">
    <property type="entry name" value="Cyt_c-like_dom_sf"/>
</dbReference>
<name>A0A3B0TBZ3_9ZZZZ</name>
<dbReference type="GO" id="GO:0020037">
    <property type="term" value="F:heme binding"/>
    <property type="evidence" value="ECO:0007669"/>
    <property type="project" value="InterPro"/>
</dbReference>
<keyword evidence="4" id="KW-0812">Transmembrane</keyword>
<dbReference type="GO" id="GO:0046872">
    <property type="term" value="F:metal ion binding"/>
    <property type="evidence" value="ECO:0007669"/>
    <property type="project" value="UniProtKB-KW"/>
</dbReference>
<evidence type="ECO:0000256" key="2">
    <source>
        <dbReference type="ARBA" id="ARBA00022723"/>
    </source>
</evidence>
<evidence type="ECO:0000256" key="3">
    <source>
        <dbReference type="ARBA" id="ARBA00023004"/>
    </source>
</evidence>
<dbReference type="PROSITE" id="PS51007">
    <property type="entry name" value="CYTC"/>
    <property type="match status" value="1"/>
</dbReference>
<keyword evidence="4" id="KW-1133">Transmembrane helix</keyword>
<evidence type="ECO:0000256" key="1">
    <source>
        <dbReference type="ARBA" id="ARBA00022617"/>
    </source>
</evidence>
<organism evidence="6">
    <name type="scientific">hydrothermal vent metagenome</name>
    <dbReference type="NCBI Taxonomy" id="652676"/>
    <lineage>
        <taxon>unclassified sequences</taxon>
        <taxon>metagenomes</taxon>
        <taxon>ecological metagenomes</taxon>
    </lineage>
</organism>
<dbReference type="AlphaFoldDB" id="A0A3B0TBZ3"/>
<dbReference type="EMBL" id="UOEI01000399">
    <property type="protein sequence ID" value="VAW04526.1"/>
    <property type="molecule type" value="Genomic_DNA"/>
</dbReference>